<comment type="caution">
    <text evidence="15">The sequence shown here is derived from an EMBL/GenBank/DDBJ whole genome shotgun (WGS) entry which is preliminary data.</text>
</comment>
<proteinExistence type="inferred from homology"/>
<evidence type="ECO:0000256" key="4">
    <source>
        <dbReference type="ARBA" id="ARBA00022516"/>
    </source>
</evidence>
<evidence type="ECO:0000256" key="3">
    <source>
        <dbReference type="ARBA" id="ARBA00019082"/>
    </source>
</evidence>
<evidence type="ECO:0000256" key="1">
    <source>
        <dbReference type="ARBA" id="ARBA00004141"/>
    </source>
</evidence>
<protein>
    <recommendedName>
        <fullName evidence="3">Glycerophosphocholine acyltransferase 1</fullName>
    </recommendedName>
</protein>
<keyword evidence="16" id="KW-1185">Reference proteome</keyword>
<comment type="subcellular location">
    <subcellularLocation>
        <location evidence="1">Membrane</location>
        <topology evidence="1">Multi-pass membrane protein</topology>
    </subcellularLocation>
</comment>
<keyword evidence="9 14" id="KW-0472">Membrane</keyword>
<feature type="non-terminal residue" evidence="15">
    <location>
        <position position="176"/>
    </location>
</feature>
<dbReference type="PANTHER" id="PTHR31201">
    <property type="entry name" value="OS01G0585100 PROTEIN"/>
    <property type="match status" value="1"/>
</dbReference>
<evidence type="ECO:0000256" key="14">
    <source>
        <dbReference type="SAM" id="Phobius"/>
    </source>
</evidence>
<sequence>MTSESVDNFKSPDERNLDSPTTKSTTSPESKTLNSYFQEVWLGDQISLADVFSLAFTGHLSSYTLVAIHTKSNEWSKRLDDTYTNLLKRTKLDKESRERFLKKIKLVEKREKMTRKWQEQNVVRLKDKIAFVVGVSNIFAAAYLLGRAPAWIPEWYTFWAVTLVSVRFLIYKSKSW</sequence>
<gene>
    <name evidence="15" type="ORF">K7432_002428</name>
</gene>
<evidence type="ECO:0000256" key="2">
    <source>
        <dbReference type="ARBA" id="ARBA00006675"/>
    </source>
</evidence>
<evidence type="ECO:0000256" key="5">
    <source>
        <dbReference type="ARBA" id="ARBA00022679"/>
    </source>
</evidence>
<keyword evidence="4" id="KW-0444">Lipid biosynthesis</keyword>
<evidence type="ECO:0000256" key="10">
    <source>
        <dbReference type="ARBA" id="ARBA00023209"/>
    </source>
</evidence>
<evidence type="ECO:0000313" key="15">
    <source>
        <dbReference type="EMBL" id="KAK9722807.1"/>
    </source>
</evidence>
<keyword evidence="8" id="KW-0443">Lipid metabolism</keyword>
<feature type="transmembrane region" description="Helical" evidence="14">
    <location>
        <begin position="129"/>
        <end position="146"/>
    </location>
</feature>
<reference evidence="15 16" key="1">
    <citation type="submission" date="2023-04" db="EMBL/GenBank/DDBJ databases">
        <title>Genome of Basidiobolus ranarum AG-B5.</title>
        <authorList>
            <person name="Stajich J.E."/>
            <person name="Carter-House D."/>
            <person name="Gryganskyi A."/>
        </authorList>
    </citation>
    <scope>NUCLEOTIDE SEQUENCE [LARGE SCALE GENOMIC DNA]</scope>
    <source>
        <strain evidence="15 16">AG-B5</strain>
    </source>
</reference>
<feature type="compositionally biased region" description="Low complexity" evidence="13">
    <location>
        <begin position="19"/>
        <end position="30"/>
    </location>
</feature>
<comment type="similarity">
    <text evidence="2">Belongs to the GPC1 family.</text>
</comment>
<accession>A0ABR2W822</accession>
<organism evidence="15 16">
    <name type="scientific">Basidiobolus ranarum</name>
    <dbReference type="NCBI Taxonomy" id="34480"/>
    <lineage>
        <taxon>Eukaryota</taxon>
        <taxon>Fungi</taxon>
        <taxon>Fungi incertae sedis</taxon>
        <taxon>Zoopagomycota</taxon>
        <taxon>Entomophthoromycotina</taxon>
        <taxon>Basidiobolomycetes</taxon>
        <taxon>Basidiobolales</taxon>
        <taxon>Basidiobolaceae</taxon>
        <taxon>Basidiobolus</taxon>
    </lineage>
</organism>
<evidence type="ECO:0000256" key="6">
    <source>
        <dbReference type="ARBA" id="ARBA00022692"/>
    </source>
</evidence>
<keyword evidence="11" id="KW-1208">Phospholipid metabolism</keyword>
<evidence type="ECO:0000256" key="9">
    <source>
        <dbReference type="ARBA" id="ARBA00023136"/>
    </source>
</evidence>
<name>A0ABR2W822_9FUNG</name>
<feature type="region of interest" description="Disordered" evidence="13">
    <location>
        <begin position="1"/>
        <end position="30"/>
    </location>
</feature>
<keyword evidence="10" id="KW-0594">Phospholipid biosynthesis</keyword>
<dbReference type="EMBL" id="JASJQH010006940">
    <property type="protein sequence ID" value="KAK9722807.1"/>
    <property type="molecule type" value="Genomic_DNA"/>
</dbReference>
<dbReference type="Pfam" id="PF10998">
    <property type="entry name" value="DUF2838"/>
    <property type="match status" value="1"/>
</dbReference>
<keyword evidence="6 14" id="KW-0812">Transmembrane</keyword>
<dbReference type="PANTHER" id="PTHR31201:SF1">
    <property type="entry name" value="GLYCEROPHOSPHOCHOLINE ACYLTRANSFERASE 1"/>
    <property type="match status" value="1"/>
</dbReference>
<keyword evidence="5" id="KW-0808">Transferase</keyword>
<evidence type="ECO:0000256" key="11">
    <source>
        <dbReference type="ARBA" id="ARBA00023264"/>
    </source>
</evidence>
<dbReference type="Proteomes" id="UP001479436">
    <property type="component" value="Unassembled WGS sequence"/>
</dbReference>
<evidence type="ECO:0000256" key="7">
    <source>
        <dbReference type="ARBA" id="ARBA00022989"/>
    </source>
</evidence>
<dbReference type="InterPro" id="IPR021261">
    <property type="entry name" value="GPCAT"/>
</dbReference>
<keyword evidence="12" id="KW-0012">Acyltransferase</keyword>
<evidence type="ECO:0000256" key="8">
    <source>
        <dbReference type="ARBA" id="ARBA00023098"/>
    </source>
</evidence>
<keyword evidence="7 14" id="KW-1133">Transmembrane helix</keyword>
<evidence type="ECO:0000256" key="12">
    <source>
        <dbReference type="ARBA" id="ARBA00023315"/>
    </source>
</evidence>
<feature type="transmembrane region" description="Helical" evidence="14">
    <location>
        <begin position="152"/>
        <end position="170"/>
    </location>
</feature>
<evidence type="ECO:0000313" key="16">
    <source>
        <dbReference type="Proteomes" id="UP001479436"/>
    </source>
</evidence>
<evidence type="ECO:0000256" key="13">
    <source>
        <dbReference type="SAM" id="MobiDB-lite"/>
    </source>
</evidence>